<dbReference type="Gene3D" id="2.40.128.520">
    <property type="match status" value="1"/>
</dbReference>
<sequence>MTFSSHPMRLKHLCAAALATLALAAPVAAQDAVAGTWQTQVDDGAYAFVEIAPCGDKLCGTIARTFNADGEYKSANLGRPIVWDMVAQGDGTYKDGKIWQPSTDKVYNSKMALSGDQLKVSGCVGPICKGQTWVRR</sequence>
<organism evidence="3 4">
    <name type="scientific">Aquimixticola soesokkakensis</name>
    <dbReference type="NCBI Taxonomy" id="1519096"/>
    <lineage>
        <taxon>Bacteria</taxon>
        <taxon>Pseudomonadati</taxon>
        <taxon>Pseudomonadota</taxon>
        <taxon>Alphaproteobacteria</taxon>
        <taxon>Rhodobacterales</taxon>
        <taxon>Paracoccaceae</taxon>
        <taxon>Aquimixticola</taxon>
    </lineage>
</organism>
<keyword evidence="1" id="KW-0732">Signal</keyword>
<keyword evidence="4" id="KW-1185">Reference proteome</keyword>
<feature type="signal peptide" evidence="1">
    <location>
        <begin position="1"/>
        <end position="24"/>
    </location>
</feature>
<dbReference type="PANTHER" id="PTHR36919">
    <property type="entry name" value="BLR1215 PROTEIN"/>
    <property type="match status" value="1"/>
</dbReference>
<reference evidence="3 4" key="1">
    <citation type="submission" date="2017-03" db="EMBL/GenBank/DDBJ databases">
        <authorList>
            <person name="Afonso C.L."/>
            <person name="Miller P.J."/>
            <person name="Scott M.A."/>
            <person name="Spackman E."/>
            <person name="Goraichik I."/>
            <person name="Dimitrov K.M."/>
            <person name="Suarez D.L."/>
            <person name="Swayne D.E."/>
        </authorList>
    </citation>
    <scope>NUCLEOTIDE SEQUENCE [LARGE SCALE GENOMIC DNA]</scope>
    <source>
        <strain evidence="3 4">CECT 8620</strain>
    </source>
</reference>
<protein>
    <recommendedName>
        <fullName evidence="2">DUF2147 domain-containing protein</fullName>
    </recommendedName>
</protein>
<name>A0A1Y5SDJ1_9RHOB</name>
<dbReference type="Pfam" id="PF09917">
    <property type="entry name" value="DUF2147"/>
    <property type="match status" value="1"/>
</dbReference>
<dbReference type="PANTHER" id="PTHR36919:SF3">
    <property type="entry name" value="BLL5882 PROTEIN"/>
    <property type="match status" value="1"/>
</dbReference>
<evidence type="ECO:0000313" key="4">
    <source>
        <dbReference type="Proteomes" id="UP000193862"/>
    </source>
</evidence>
<dbReference type="Proteomes" id="UP000193862">
    <property type="component" value="Unassembled WGS sequence"/>
</dbReference>
<feature type="domain" description="DUF2147" evidence="2">
    <location>
        <begin position="35"/>
        <end position="135"/>
    </location>
</feature>
<evidence type="ECO:0000313" key="3">
    <source>
        <dbReference type="EMBL" id="SLN35482.1"/>
    </source>
</evidence>
<proteinExistence type="predicted"/>
<dbReference type="AlphaFoldDB" id="A0A1Y5SDJ1"/>
<gene>
    <name evidence="3" type="ORF">AQS8620_01238</name>
</gene>
<dbReference type="InterPro" id="IPR019223">
    <property type="entry name" value="DUF2147"/>
</dbReference>
<dbReference type="EMBL" id="FWFS01000004">
    <property type="protein sequence ID" value="SLN35482.1"/>
    <property type="molecule type" value="Genomic_DNA"/>
</dbReference>
<evidence type="ECO:0000259" key="2">
    <source>
        <dbReference type="Pfam" id="PF09917"/>
    </source>
</evidence>
<accession>A0A1Y5SDJ1</accession>
<evidence type="ECO:0000256" key="1">
    <source>
        <dbReference type="SAM" id="SignalP"/>
    </source>
</evidence>
<dbReference type="RefSeq" id="WP_234990392.1">
    <property type="nucleotide sequence ID" value="NZ_FWFS01000004.1"/>
</dbReference>
<feature type="chain" id="PRO_5013074121" description="DUF2147 domain-containing protein" evidence="1">
    <location>
        <begin position="25"/>
        <end position="136"/>
    </location>
</feature>